<evidence type="ECO:0000313" key="3">
    <source>
        <dbReference type="Proteomes" id="UP000247673"/>
    </source>
</evidence>
<sequence>MINRHPLRQLNLFITAFITLLMSFSAFSQKTESATLAKIKLTIDDQQVIVNLLDTPASHQLLALLPLTLTFSDYVGAEKIAYLPQRLITQGMASAAHISGDFTYYAPWGNLALFYQGVGTNSQLYTLGHIESGRTVLANLKQDFVATLSRVE</sequence>
<evidence type="ECO:0000259" key="1">
    <source>
        <dbReference type="Pfam" id="PF18050"/>
    </source>
</evidence>
<dbReference type="Gene3D" id="2.40.100.20">
    <property type="match status" value="1"/>
</dbReference>
<feature type="domain" description="Cyclophilin-like" evidence="1">
    <location>
        <begin position="41"/>
        <end position="148"/>
    </location>
</feature>
<accession>A0A2V4DSM3</accession>
<dbReference type="SUPFAM" id="SSF50891">
    <property type="entry name" value="Cyclophilin-like"/>
    <property type="match status" value="1"/>
</dbReference>
<dbReference type="EMBL" id="QGLO01000004">
    <property type="protein sequence ID" value="PXY91071.1"/>
    <property type="molecule type" value="Genomic_DNA"/>
</dbReference>
<protein>
    <recommendedName>
        <fullName evidence="1">Cyclophilin-like domain-containing protein</fullName>
    </recommendedName>
</protein>
<dbReference type="RefSeq" id="WP_110447086.1">
    <property type="nucleotide sequence ID" value="NZ_CP132381.1"/>
</dbReference>
<dbReference type="OrthoDB" id="5298378at2"/>
<comment type="caution">
    <text evidence="2">The sequence shown here is derived from an EMBL/GenBank/DDBJ whole genome shotgun (WGS) entry which is preliminary data.</text>
</comment>
<name>A0A2V4DSM3_9GAMM</name>
<dbReference type="InterPro" id="IPR041183">
    <property type="entry name" value="Cyclophilin-like"/>
</dbReference>
<evidence type="ECO:0000313" key="2">
    <source>
        <dbReference type="EMBL" id="PXY91071.1"/>
    </source>
</evidence>
<dbReference type="Pfam" id="PF18050">
    <property type="entry name" value="Cyclophil_like2"/>
    <property type="match status" value="1"/>
</dbReference>
<dbReference type="InterPro" id="IPR029000">
    <property type="entry name" value="Cyclophilin-like_dom_sf"/>
</dbReference>
<reference evidence="2 3" key="1">
    <citation type="submission" date="2018-05" db="EMBL/GenBank/DDBJ databases">
        <title>Reference genomes for bee gut microbiota database.</title>
        <authorList>
            <person name="Ellegaard K.M."/>
        </authorList>
    </citation>
    <scope>NUCLEOTIDE SEQUENCE [LARGE SCALE GENOMIC DNA]</scope>
    <source>
        <strain evidence="2 3">ESL0172</strain>
    </source>
</reference>
<keyword evidence="3" id="KW-1185">Reference proteome</keyword>
<gene>
    <name evidence="2" type="ORF">DKK78_01645</name>
</gene>
<dbReference type="AlphaFoldDB" id="A0A2V4DSM3"/>
<organism evidence="2 3">
    <name type="scientific">Gilliamella apis</name>
    <dbReference type="NCBI Taxonomy" id="1970738"/>
    <lineage>
        <taxon>Bacteria</taxon>
        <taxon>Pseudomonadati</taxon>
        <taxon>Pseudomonadota</taxon>
        <taxon>Gammaproteobacteria</taxon>
        <taxon>Orbales</taxon>
        <taxon>Orbaceae</taxon>
        <taxon>Gilliamella</taxon>
    </lineage>
</organism>
<proteinExistence type="predicted"/>
<dbReference type="Proteomes" id="UP000247673">
    <property type="component" value="Unassembled WGS sequence"/>
</dbReference>